<feature type="transmembrane region" description="Helical" evidence="8">
    <location>
        <begin position="90"/>
        <end position="106"/>
    </location>
</feature>
<gene>
    <name evidence="9" type="ORF">GCM10011492_01260</name>
</gene>
<dbReference type="AlphaFoldDB" id="A0A916ST86"/>
<sequence>MTGRWGVWAMLLGAIVLEVGATLSLRASDGFKQLVWLIPIVIGYGGSFVLLAQVLKQGMPVGIAYGIWSAIGVALTALLGKAIFSDPLTAKMGLGILLVIGGVVLLESESAH</sequence>
<dbReference type="Gene3D" id="1.10.3730.20">
    <property type="match status" value="1"/>
</dbReference>
<reference evidence="9" key="1">
    <citation type="journal article" date="2014" name="Int. J. Syst. Evol. Microbiol.">
        <title>Complete genome sequence of Corynebacterium casei LMG S-19264T (=DSM 44701T), isolated from a smear-ripened cheese.</title>
        <authorList>
            <consortium name="US DOE Joint Genome Institute (JGI-PGF)"/>
            <person name="Walter F."/>
            <person name="Albersmeier A."/>
            <person name="Kalinowski J."/>
            <person name="Ruckert C."/>
        </authorList>
    </citation>
    <scope>NUCLEOTIDE SEQUENCE</scope>
    <source>
        <strain evidence="9">CGMCC 1.15085</strain>
    </source>
</reference>
<protein>
    <submittedName>
        <fullName evidence="9">QacE family quaternary ammonium compound efflux SMR transporter</fullName>
    </submittedName>
</protein>
<dbReference type="RefSeq" id="WP_188835056.1">
    <property type="nucleotide sequence ID" value="NZ_BMHI01000001.1"/>
</dbReference>
<keyword evidence="2" id="KW-0813">Transport</keyword>
<dbReference type="InterPro" id="IPR037185">
    <property type="entry name" value="EmrE-like"/>
</dbReference>
<evidence type="ECO:0000313" key="10">
    <source>
        <dbReference type="Proteomes" id="UP000636793"/>
    </source>
</evidence>
<evidence type="ECO:0000313" key="9">
    <source>
        <dbReference type="EMBL" id="GGB15333.1"/>
    </source>
</evidence>
<dbReference type="GO" id="GO:0005886">
    <property type="term" value="C:plasma membrane"/>
    <property type="evidence" value="ECO:0007669"/>
    <property type="project" value="UniProtKB-SubCell"/>
</dbReference>
<dbReference type="PANTHER" id="PTHR30561">
    <property type="entry name" value="SMR FAMILY PROTON-DEPENDENT DRUG EFFLUX TRANSPORTER SUGE"/>
    <property type="match status" value="1"/>
</dbReference>
<dbReference type="InterPro" id="IPR000390">
    <property type="entry name" value="Small_drug/metabolite_transptr"/>
</dbReference>
<evidence type="ECO:0000256" key="4">
    <source>
        <dbReference type="ARBA" id="ARBA00022692"/>
    </source>
</evidence>
<dbReference type="EMBL" id="BMHI01000001">
    <property type="protein sequence ID" value="GGB15333.1"/>
    <property type="molecule type" value="Genomic_DNA"/>
</dbReference>
<name>A0A916ST86_9MICO</name>
<comment type="caution">
    <text evidence="9">The sequence shown here is derived from an EMBL/GenBank/DDBJ whole genome shotgun (WGS) entry which is preliminary data.</text>
</comment>
<keyword evidence="5 8" id="KW-1133">Transmembrane helix</keyword>
<organism evidence="9 10">
    <name type="scientific">Flexivirga endophytica</name>
    <dbReference type="NCBI Taxonomy" id="1849103"/>
    <lineage>
        <taxon>Bacteria</taxon>
        <taxon>Bacillati</taxon>
        <taxon>Actinomycetota</taxon>
        <taxon>Actinomycetes</taxon>
        <taxon>Micrococcales</taxon>
        <taxon>Dermacoccaceae</taxon>
        <taxon>Flexivirga</taxon>
    </lineage>
</organism>
<feature type="transmembrane region" description="Helical" evidence="8">
    <location>
        <begin position="36"/>
        <end position="55"/>
    </location>
</feature>
<evidence type="ECO:0000256" key="1">
    <source>
        <dbReference type="ARBA" id="ARBA00004651"/>
    </source>
</evidence>
<comment type="similarity">
    <text evidence="7">Belongs to the drug/metabolite transporter (DMT) superfamily. Small multidrug resistance (SMR) (TC 2.A.7.1) family.</text>
</comment>
<evidence type="ECO:0000256" key="7">
    <source>
        <dbReference type="RuleBase" id="RU003942"/>
    </source>
</evidence>
<keyword evidence="10" id="KW-1185">Reference proteome</keyword>
<evidence type="ECO:0000256" key="5">
    <source>
        <dbReference type="ARBA" id="ARBA00022989"/>
    </source>
</evidence>
<evidence type="ECO:0000256" key="6">
    <source>
        <dbReference type="ARBA" id="ARBA00023136"/>
    </source>
</evidence>
<dbReference type="PANTHER" id="PTHR30561:SF1">
    <property type="entry name" value="MULTIDRUG TRANSPORTER EMRE"/>
    <property type="match status" value="1"/>
</dbReference>
<keyword evidence="4 7" id="KW-0812">Transmembrane</keyword>
<dbReference type="Pfam" id="PF00893">
    <property type="entry name" value="Multi_Drug_Res"/>
    <property type="match status" value="1"/>
</dbReference>
<evidence type="ECO:0000256" key="2">
    <source>
        <dbReference type="ARBA" id="ARBA00022448"/>
    </source>
</evidence>
<proteinExistence type="inferred from homology"/>
<accession>A0A916ST86</accession>
<dbReference type="InterPro" id="IPR045324">
    <property type="entry name" value="Small_multidrug_res"/>
</dbReference>
<reference evidence="9" key="2">
    <citation type="submission" date="2020-09" db="EMBL/GenBank/DDBJ databases">
        <authorList>
            <person name="Sun Q."/>
            <person name="Zhou Y."/>
        </authorList>
    </citation>
    <scope>NUCLEOTIDE SEQUENCE</scope>
    <source>
        <strain evidence="9">CGMCC 1.15085</strain>
    </source>
</reference>
<keyword evidence="3" id="KW-1003">Cell membrane</keyword>
<comment type="subcellular location">
    <subcellularLocation>
        <location evidence="1 7">Cell membrane</location>
        <topology evidence="1 7">Multi-pass membrane protein</topology>
    </subcellularLocation>
</comment>
<dbReference type="GO" id="GO:0022857">
    <property type="term" value="F:transmembrane transporter activity"/>
    <property type="evidence" value="ECO:0007669"/>
    <property type="project" value="InterPro"/>
</dbReference>
<dbReference type="Proteomes" id="UP000636793">
    <property type="component" value="Unassembled WGS sequence"/>
</dbReference>
<evidence type="ECO:0000256" key="3">
    <source>
        <dbReference type="ARBA" id="ARBA00022475"/>
    </source>
</evidence>
<evidence type="ECO:0000256" key="8">
    <source>
        <dbReference type="SAM" id="Phobius"/>
    </source>
</evidence>
<dbReference type="SUPFAM" id="SSF103481">
    <property type="entry name" value="Multidrug resistance efflux transporter EmrE"/>
    <property type="match status" value="1"/>
</dbReference>
<feature type="transmembrane region" description="Helical" evidence="8">
    <location>
        <begin position="62"/>
        <end position="84"/>
    </location>
</feature>
<keyword evidence="6 8" id="KW-0472">Membrane</keyword>